<feature type="compositionally biased region" description="Basic and acidic residues" evidence="1">
    <location>
        <begin position="270"/>
        <end position="283"/>
    </location>
</feature>
<protein>
    <submittedName>
        <fullName evidence="5">Signal peptide protein</fullName>
    </submittedName>
</protein>
<dbReference type="EMBL" id="UXUI01009198">
    <property type="protein sequence ID" value="VDD93233.1"/>
    <property type="molecule type" value="Genomic_DNA"/>
</dbReference>
<reference evidence="3 4" key="2">
    <citation type="submission" date="2018-10" db="EMBL/GenBank/DDBJ databases">
        <authorList>
            <consortium name="Pathogen Informatics"/>
        </authorList>
    </citation>
    <scope>NUCLEOTIDE SEQUENCE [LARGE SCALE GENOMIC DNA]</scope>
</reference>
<evidence type="ECO:0000313" key="4">
    <source>
        <dbReference type="Proteomes" id="UP000274131"/>
    </source>
</evidence>
<name>A0A0N4VD31_ENTVE</name>
<dbReference type="AlphaFoldDB" id="A0A0N4VD31"/>
<feature type="signal peptide" evidence="2">
    <location>
        <begin position="1"/>
        <end position="27"/>
    </location>
</feature>
<dbReference type="Proteomes" id="UP000274131">
    <property type="component" value="Unassembled WGS sequence"/>
</dbReference>
<evidence type="ECO:0000313" key="3">
    <source>
        <dbReference type="EMBL" id="VDD93233.1"/>
    </source>
</evidence>
<sequence length="283" mass="32383">MNLCLHNHIRIALLVAAVSTVISPVVADEDTDIPCEYAFLKKLTKPEKFFVVGRNSACNVFLFTSDRLGALDEFLLGYDIINEQECADDMKPILRPDNYLYQTRYSLKTKTVTYSYKYKIKNIRSLAYDVDRDLTYVLVKGKLYLLSEGENGAIFLEQVVANLGLDAEQISISQDYFISRGAYDGYAYEFTVSKVNSKSKYCLYYTRDKQTKMEIIVRVTGKTTLYNTIYDCLTKRSPLPTTPQRPPSTDFQPFTKAVQQASSKNSGRIVDGERINRTRHEKH</sequence>
<keyword evidence="2" id="KW-0732">Signal</keyword>
<keyword evidence="4" id="KW-1185">Reference proteome</keyword>
<organism evidence="5">
    <name type="scientific">Enterobius vermicularis</name>
    <name type="common">Human pinworm</name>
    <dbReference type="NCBI Taxonomy" id="51028"/>
    <lineage>
        <taxon>Eukaryota</taxon>
        <taxon>Metazoa</taxon>
        <taxon>Ecdysozoa</taxon>
        <taxon>Nematoda</taxon>
        <taxon>Chromadorea</taxon>
        <taxon>Rhabditida</taxon>
        <taxon>Spirurina</taxon>
        <taxon>Oxyuridomorpha</taxon>
        <taxon>Oxyuroidea</taxon>
        <taxon>Oxyuridae</taxon>
        <taxon>Enterobius</taxon>
    </lineage>
</organism>
<evidence type="ECO:0000256" key="1">
    <source>
        <dbReference type="SAM" id="MobiDB-lite"/>
    </source>
</evidence>
<feature type="chain" id="PRO_5043122864" evidence="2">
    <location>
        <begin position="28"/>
        <end position="283"/>
    </location>
</feature>
<evidence type="ECO:0000313" key="5">
    <source>
        <dbReference type="WBParaSite" id="EVEC_0000850001-mRNA-1"/>
    </source>
</evidence>
<evidence type="ECO:0000256" key="2">
    <source>
        <dbReference type="SAM" id="SignalP"/>
    </source>
</evidence>
<reference evidence="5" key="1">
    <citation type="submission" date="2017-02" db="UniProtKB">
        <authorList>
            <consortium name="WormBaseParasite"/>
        </authorList>
    </citation>
    <scope>IDENTIFICATION</scope>
</reference>
<dbReference type="WBParaSite" id="EVEC_0000850001-mRNA-1">
    <property type="protein sequence ID" value="EVEC_0000850001-mRNA-1"/>
    <property type="gene ID" value="EVEC_0000850001"/>
</dbReference>
<gene>
    <name evidence="3" type="ORF">EVEC_LOCUS7984</name>
</gene>
<feature type="region of interest" description="Disordered" evidence="1">
    <location>
        <begin position="237"/>
        <end position="283"/>
    </location>
</feature>
<feature type="compositionally biased region" description="Polar residues" evidence="1">
    <location>
        <begin position="247"/>
        <end position="266"/>
    </location>
</feature>
<proteinExistence type="predicted"/>
<accession>A0A0N4VD31</accession>